<dbReference type="RefSeq" id="XP_028832157.1">
    <property type="nucleotide sequence ID" value="XM_028976324.1"/>
</dbReference>
<keyword evidence="5 7" id="KW-1133">Transmembrane helix</keyword>
<accession>A0AAY4AP48</accession>
<name>A0AAY4AP48_9TELE</name>
<feature type="transmembrane region" description="Helical" evidence="7">
    <location>
        <begin position="139"/>
        <end position="159"/>
    </location>
</feature>
<dbReference type="AlphaFoldDB" id="A0AAY4AP48"/>
<reference evidence="9" key="3">
    <citation type="submission" date="2025-09" db="UniProtKB">
        <authorList>
            <consortium name="Ensembl"/>
        </authorList>
    </citation>
    <scope>IDENTIFICATION</scope>
</reference>
<proteinExistence type="inferred from homology"/>
<dbReference type="PANTHER" id="PTHR34093">
    <property type="entry name" value="CHLORIDE CHANNEL CLIC-LIKE PROTEIN 1"/>
    <property type="match status" value="1"/>
</dbReference>
<evidence type="ECO:0000313" key="10">
    <source>
        <dbReference type="Proteomes" id="UP000694580"/>
    </source>
</evidence>
<dbReference type="Proteomes" id="UP000694580">
    <property type="component" value="Chromosome 4"/>
</dbReference>
<dbReference type="GO" id="GO:0005254">
    <property type="term" value="F:chloride channel activity"/>
    <property type="evidence" value="ECO:0007669"/>
    <property type="project" value="TreeGrafter"/>
</dbReference>
<reference evidence="9" key="2">
    <citation type="submission" date="2025-08" db="UniProtKB">
        <authorList>
            <consortium name="Ensembl"/>
        </authorList>
    </citation>
    <scope>IDENTIFICATION</scope>
</reference>
<evidence type="ECO:0000256" key="2">
    <source>
        <dbReference type="ARBA" id="ARBA00005944"/>
    </source>
</evidence>
<feature type="transmembrane region" description="Helical" evidence="7">
    <location>
        <begin position="113"/>
        <end position="132"/>
    </location>
</feature>
<evidence type="ECO:0000256" key="1">
    <source>
        <dbReference type="ARBA" id="ARBA00004141"/>
    </source>
</evidence>
<dbReference type="Pfam" id="PF05934">
    <property type="entry name" value="MCLC"/>
    <property type="match status" value="1"/>
</dbReference>
<keyword evidence="8" id="KW-0732">Signal</keyword>
<evidence type="ECO:0000256" key="3">
    <source>
        <dbReference type="ARBA" id="ARBA00015571"/>
    </source>
</evidence>
<dbReference type="GeneTree" id="ENSGT00940000165672"/>
<organism evidence="9 10">
    <name type="scientific">Denticeps clupeoides</name>
    <name type="common">denticle herring</name>
    <dbReference type="NCBI Taxonomy" id="299321"/>
    <lineage>
        <taxon>Eukaryota</taxon>
        <taxon>Metazoa</taxon>
        <taxon>Chordata</taxon>
        <taxon>Craniata</taxon>
        <taxon>Vertebrata</taxon>
        <taxon>Euteleostomi</taxon>
        <taxon>Actinopterygii</taxon>
        <taxon>Neopterygii</taxon>
        <taxon>Teleostei</taxon>
        <taxon>Clupei</taxon>
        <taxon>Clupeiformes</taxon>
        <taxon>Denticipitoidei</taxon>
        <taxon>Denticipitidae</taxon>
        <taxon>Denticeps</taxon>
    </lineage>
</organism>
<keyword evidence="10" id="KW-1185">Reference proteome</keyword>
<comment type="similarity">
    <text evidence="2">Belongs to the chloride channel MCLC family.</text>
</comment>
<feature type="signal peptide" evidence="8">
    <location>
        <begin position="1"/>
        <end position="19"/>
    </location>
</feature>
<evidence type="ECO:0000256" key="7">
    <source>
        <dbReference type="SAM" id="Phobius"/>
    </source>
</evidence>
<evidence type="ECO:0000256" key="8">
    <source>
        <dbReference type="SAM" id="SignalP"/>
    </source>
</evidence>
<evidence type="ECO:0000256" key="5">
    <source>
        <dbReference type="ARBA" id="ARBA00022989"/>
    </source>
</evidence>
<dbReference type="InterPro" id="IPR009231">
    <property type="entry name" value="Chloride_chnl_CLIC-like"/>
</dbReference>
<feature type="transmembrane region" description="Helical" evidence="7">
    <location>
        <begin position="257"/>
        <end position="275"/>
    </location>
</feature>
<dbReference type="PANTHER" id="PTHR34093:SF1">
    <property type="entry name" value="CHLORIDE CHANNEL CLIC-LIKE PROTEIN 1"/>
    <property type="match status" value="1"/>
</dbReference>
<evidence type="ECO:0000256" key="4">
    <source>
        <dbReference type="ARBA" id="ARBA00022692"/>
    </source>
</evidence>
<keyword evidence="4 7" id="KW-0812">Transmembrane</keyword>
<comment type="subcellular location">
    <subcellularLocation>
        <location evidence="1">Membrane</location>
        <topology evidence="1">Multi-pass membrane protein</topology>
    </subcellularLocation>
</comment>
<keyword evidence="6 7" id="KW-0472">Membrane</keyword>
<dbReference type="GO" id="GO:0016020">
    <property type="term" value="C:membrane"/>
    <property type="evidence" value="ECO:0007669"/>
    <property type="project" value="UniProtKB-SubCell"/>
</dbReference>
<gene>
    <name evidence="9" type="primary">LOC114788112</name>
</gene>
<dbReference type="Ensembl" id="ENSDCDT00010011121.1">
    <property type="protein sequence ID" value="ENSDCDP00010010614.1"/>
    <property type="gene ID" value="ENSDCDG00010004695.1"/>
</dbReference>
<reference evidence="9 10" key="1">
    <citation type="submission" date="2020-06" db="EMBL/GenBank/DDBJ databases">
        <authorList>
            <consortium name="Wellcome Sanger Institute Data Sharing"/>
        </authorList>
    </citation>
    <scope>NUCLEOTIDE SEQUENCE [LARGE SCALE GENOMIC DNA]</scope>
</reference>
<evidence type="ECO:0000313" key="9">
    <source>
        <dbReference type="Ensembl" id="ENSDCDP00010010614.1"/>
    </source>
</evidence>
<feature type="chain" id="PRO_5044346014" description="Chloride channel CLIC-like protein 1" evidence="8">
    <location>
        <begin position="20"/>
        <end position="323"/>
    </location>
</feature>
<evidence type="ECO:0000256" key="6">
    <source>
        <dbReference type="ARBA" id="ARBA00023136"/>
    </source>
</evidence>
<sequence length="323" mass="37104">MFRSLYMAILAFFLWVQDGQDNNTSKTGEKGDLWSEKWSTNVLKRHLANILTAVEELGLPSESEEDIHVQMKLSGQAVKEIQAFLNGEEECPATNILDKALGQNLLKAERHDFWNRNFIVIIAVILILAVHWRVSWFKIIVNLIGIIFISSIMWNWIYLYQTAQADRQYRNSKTNIEKCLGLKDLDWTDYMNGIGRWLTLQEDPCKEYFRALVDLIWLVPPAKALTHTITAVFTDPLKQLGQGINDFLTALLKDLPFVHVCIVTLLFAVLIYVGVPQLIRHGSLALQEYWQRPHPLTVECPQRDQVAAAKENELTGQHDPIQH</sequence>
<protein>
    <recommendedName>
        <fullName evidence="3">Chloride channel CLIC-like protein 1</fullName>
    </recommendedName>
</protein>
<dbReference type="GO" id="GO:0005783">
    <property type="term" value="C:endoplasmic reticulum"/>
    <property type="evidence" value="ECO:0007669"/>
    <property type="project" value="TreeGrafter"/>
</dbReference>
<dbReference type="GeneID" id="114788112"/>